<proteinExistence type="predicted"/>
<dbReference type="Ensembl" id="ENSGMOT00000039736.1">
    <property type="protein sequence ID" value="ENSGMOP00000024328.1"/>
    <property type="gene ID" value="ENSGMOG00000024088.1"/>
</dbReference>
<feature type="region of interest" description="Disordered" evidence="1">
    <location>
        <begin position="195"/>
        <end position="228"/>
    </location>
</feature>
<protein>
    <recommendedName>
        <fullName evidence="2">Transposase Tc1-like domain-containing protein</fullName>
    </recommendedName>
</protein>
<dbReference type="AlphaFoldDB" id="A0A8C4ZZA8"/>
<feature type="domain" description="Transposase Tc1-like" evidence="2">
    <location>
        <begin position="79"/>
        <end position="126"/>
    </location>
</feature>
<dbReference type="InterPro" id="IPR036397">
    <property type="entry name" value="RNaseH_sf"/>
</dbReference>
<name>A0A8C4ZZA8_GADMO</name>
<evidence type="ECO:0000256" key="1">
    <source>
        <dbReference type="SAM" id="MobiDB-lite"/>
    </source>
</evidence>
<dbReference type="InterPro" id="IPR009057">
    <property type="entry name" value="Homeodomain-like_sf"/>
</dbReference>
<dbReference type="GeneTree" id="ENSGT00940000177764"/>
<organism evidence="3 4">
    <name type="scientific">Gadus morhua</name>
    <name type="common">Atlantic cod</name>
    <dbReference type="NCBI Taxonomy" id="8049"/>
    <lineage>
        <taxon>Eukaryota</taxon>
        <taxon>Metazoa</taxon>
        <taxon>Chordata</taxon>
        <taxon>Craniata</taxon>
        <taxon>Vertebrata</taxon>
        <taxon>Euteleostomi</taxon>
        <taxon>Actinopterygii</taxon>
        <taxon>Neopterygii</taxon>
        <taxon>Teleostei</taxon>
        <taxon>Neoteleostei</taxon>
        <taxon>Acanthomorphata</taxon>
        <taxon>Zeiogadaria</taxon>
        <taxon>Gadariae</taxon>
        <taxon>Gadiformes</taxon>
        <taxon>Gadoidei</taxon>
        <taxon>Gadidae</taxon>
        <taxon>Gadus</taxon>
    </lineage>
</organism>
<dbReference type="Gene3D" id="3.30.420.10">
    <property type="entry name" value="Ribonuclease H-like superfamily/Ribonuclease H"/>
    <property type="match status" value="1"/>
</dbReference>
<feature type="compositionally biased region" description="Polar residues" evidence="1">
    <location>
        <begin position="202"/>
        <end position="215"/>
    </location>
</feature>
<accession>A0A8C4ZZA8</accession>
<dbReference type="InterPro" id="IPR002492">
    <property type="entry name" value="Transposase_Tc1-like"/>
</dbReference>
<evidence type="ECO:0000259" key="2">
    <source>
        <dbReference type="Pfam" id="PF01498"/>
    </source>
</evidence>
<dbReference type="Proteomes" id="UP000694546">
    <property type="component" value="Chromosome 7"/>
</dbReference>
<sequence length="228" mass="25594">MPRLTDLDRALAIGQIQASVPQNQVAALFGVSHSTLSKLKVKLHITGEVKDRPRSGRPKKTTPQEDHFITMSALTDFRRYGQWLSTQTIRNRLHAANLRSHRAARSPAMTALHREARLRWCRQHLHWNLNMWSNVMFSDESRFCLCNLVSQESRPWLTCSLKRGSVCGPRNNSVIYSSHLLISFSSAYPESGRGGSSSSWGHQTSLSRATLTSSDGGIPRRSQASVEI</sequence>
<evidence type="ECO:0000313" key="3">
    <source>
        <dbReference type="Ensembl" id="ENSGMOP00000024328.1"/>
    </source>
</evidence>
<dbReference type="OMA" id="FCISIGN"/>
<dbReference type="GO" id="GO:0003677">
    <property type="term" value="F:DNA binding"/>
    <property type="evidence" value="ECO:0007669"/>
    <property type="project" value="InterPro"/>
</dbReference>
<dbReference type="SUPFAM" id="SSF46689">
    <property type="entry name" value="Homeodomain-like"/>
    <property type="match status" value="1"/>
</dbReference>
<reference evidence="3" key="2">
    <citation type="submission" date="2025-09" db="UniProtKB">
        <authorList>
            <consortium name="Ensembl"/>
        </authorList>
    </citation>
    <scope>IDENTIFICATION</scope>
</reference>
<reference evidence="3" key="1">
    <citation type="submission" date="2025-08" db="UniProtKB">
        <authorList>
            <consortium name="Ensembl"/>
        </authorList>
    </citation>
    <scope>IDENTIFICATION</scope>
</reference>
<dbReference type="GO" id="GO:0015074">
    <property type="term" value="P:DNA integration"/>
    <property type="evidence" value="ECO:0007669"/>
    <property type="project" value="InterPro"/>
</dbReference>
<dbReference type="GO" id="GO:0006313">
    <property type="term" value="P:DNA transposition"/>
    <property type="evidence" value="ECO:0007669"/>
    <property type="project" value="InterPro"/>
</dbReference>
<evidence type="ECO:0000313" key="4">
    <source>
        <dbReference type="Proteomes" id="UP000694546"/>
    </source>
</evidence>
<dbReference type="Pfam" id="PF01498">
    <property type="entry name" value="HTH_Tnp_Tc3_2"/>
    <property type="match status" value="1"/>
</dbReference>
<keyword evidence="4" id="KW-1185">Reference proteome</keyword>